<evidence type="ECO:0000313" key="1">
    <source>
        <dbReference type="EMBL" id="QCD43699.1"/>
    </source>
</evidence>
<protein>
    <submittedName>
        <fullName evidence="1">DUF935 family protein</fullName>
    </submittedName>
</protein>
<proteinExistence type="predicted"/>
<organism evidence="1 2">
    <name type="scientific">Duncaniella dubosii</name>
    <dbReference type="NCBI Taxonomy" id="2518971"/>
    <lineage>
        <taxon>Bacteria</taxon>
        <taxon>Pseudomonadati</taxon>
        <taxon>Bacteroidota</taxon>
        <taxon>Bacteroidia</taxon>
        <taxon>Bacteroidales</taxon>
        <taxon>Muribaculaceae</taxon>
        <taxon>Duncaniella</taxon>
    </lineage>
</organism>
<keyword evidence="2" id="KW-1185">Reference proteome</keyword>
<dbReference type="Pfam" id="PF06074">
    <property type="entry name" value="Portal_Mu"/>
    <property type="match status" value="1"/>
</dbReference>
<dbReference type="RefSeq" id="WP_136415950.1">
    <property type="nucleotide sequence ID" value="NZ_CP039396.1"/>
</dbReference>
<sequence length="444" mass="51045">MRKRTENNSNGNFFTDEALVAHYNLVKKTITEYTEELTRRCRYKSVVSQVENGTIMDDRSRLIDLYEACYIQNAHLQGTILTLFSQLVGKRYMFAREGEDGKWVRDPKQSKICQGSQFEKIIKGIIEAELYGYTLLEIMPELDPETGLLKEVNNIERRCVLPDQRRVVQHWCQWSPGWDLDDEQYKHNYILINTGGFGVFAATTPNILAQKYTVSNWVNFSHTYGQPIIHGKTEAEDNESRQRLARKIGSAAQNKVLVTGKGDEIDIKAFAASNSEKIYQTLAEFTNKENDSLILGSESMAGATQAYVGSTKAHENIYRARINSYRTRIENVMNEQVVPVLRYWGIISDDVYFKYMNKVEMSDENKIKLYDMLTDKYEIDPEEINKEWGVEVGQQRNFEAGTGGGGLGDWDGDGDNDGHRMSDEEYYKRYGHNRNRINFLSGVH</sequence>
<dbReference type="InterPro" id="IPR009279">
    <property type="entry name" value="Portal_Mu"/>
</dbReference>
<evidence type="ECO:0000313" key="2">
    <source>
        <dbReference type="Proteomes" id="UP000297149"/>
    </source>
</evidence>
<name>A0A4P7W6D5_9BACT</name>
<gene>
    <name evidence="1" type="ORF">E7747_10955</name>
</gene>
<accession>A0A4P7W6D5</accession>
<reference evidence="2" key="1">
    <citation type="submission" date="2019-02" db="EMBL/GenBank/DDBJ databases">
        <title>Isolation and identification of novel species under the genus Muribaculum.</title>
        <authorList>
            <person name="Miyake S."/>
            <person name="Ding Y."/>
            <person name="Low A."/>
            <person name="Soh M."/>
            <person name="Seedorf H."/>
        </authorList>
    </citation>
    <scope>NUCLEOTIDE SEQUENCE [LARGE SCALE GENOMIC DNA]</scope>
    <source>
        <strain evidence="2">H5</strain>
    </source>
</reference>
<dbReference type="EMBL" id="CP039396">
    <property type="protein sequence ID" value="QCD43699.1"/>
    <property type="molecule type" value="Genomic_DNA"/>
</dbReference>
<dbReference type="KEGG" id="ddb:E7747_10955"/>
<dbReference type="AlphaFoldDB" id="A0A4P7W6D5"/>
<dbReference type="Proteomes" id="UP000297149">
    <property type="component" value="Chromosome"/>
</dbReference>